<comment type="caution">
    <text evidence="3">The sequence shown here is derived from an EMBL/GenBank/DDBJ whole genome shotgun (WGS) entry which is preliminary data.</text>
</comment>
<accession>A0A8H5FRR4</accession>
<evidence type="ECO:0000313" key="4">
    <source>
        <dbReference type="Proteomes" id="UP000518752"/>
    </source>
</evidence>
<reference evidence="3 4" key="1">
    <citation type="journal article" date="2020" name="ISME J.">
        <title>Uncovering the hidden diversity of litter-decomposition mechanisms in mushroom-forming fungi.</title>
        <authorList>
            <person name="Floudas D."/>
            <person name="Bentzer J."/>
            <person name="Ahren D."/>
            <person name="Johansson T."/>
            <person name="Persson P."/>
            <person name="Tunlid A."/>
        </authorList>
    </citation>
    <scope>NUCLEOTIDE SEQUENCE [LARGE SCALE GENOMIC DNA]</scope>
    <source>
        <strain evidence="3 4">CBS 406.79</strain>
    </source>
</reference>
<dbReference type="Pfam" id="PF12770">
    <property type="entry name" value="CHAT"/>
    <property type="match status" value="1"/>
</dbReference>
<dbReference type="OrthoDB" id="9991317at2759"/>
<keyword evidence="4" id="KW-1185">Reference proteome</keyword>
<dbReference type="AlphaFoldDB" id="A0A8H5FRR4"/>
<dbReference type="InterPro" id="IPR024983">
    <property type="entry name" value="CHAT_dom"/>
</dbReference>
<dbReference type="InterPro" id="IPR011990">
    <property type="entry name" value="TPR-like_helical_dom_sf"/>
</dbReference>
<dbReference type="Proteomes" id="UP000518752">
    <property type="component" value="Unassembled WGS sequence"/>
</dbReference>
<evidence type="ECO:0000313" key="3">
    <source>
        <dbReference type="EMBL" id="KAF5346362.1"/>
    </source>
</evidence>
<sequence>MSSNTPDEDPANMAPSLRLALQLSLLPSDKFDEVLANLATLPFDIWDDDAAAQANSEVVAQDMNARLARMSPYDKAETALLFLREFQQTKNIRMVDQGIGMMRMAVQGYADAGDAQGKFDALRRIASFFTIRFEHTNDYSSLNEAIQCTREALQLDPKNEDAPELFYTLGQYFSNRFTHLGERDDLAASLDNFMEGLSILPEQDDHAPLYFRQIANCIIKASGNPQLQTVFARVKDDLVRGDQASLTPERRARILHRVGVHFVDEFEARGNIQDLSEAVALLQCSTELDPTNVEAKTSYGVSRIISYEQRSSVEDLEAAVATQRSASKMLEQDDERLPAILVNLGNALQVHFEVSGNTTDLDEAVNAHVHALNHLKLKPEFKFNCHYSLAKSYHRRFEHLQDFADLEFAIEGMRMALETIPENHPSEAKILASYGAAYAQLYPATKNMEHLERGIEMMRKAILLTRNDDPARPLRLINLAQTILDPSDVSLESINEAVQYLEEAASALDSRRVEAQSIASFALSGALRRKYVMQKQAAETIKSDLSLDLLDRSVDAGHRALDLLPNMLEMAKFSQGLATSLLFRSRDNEKSSESDRNEAMEILARGSSFPSKPSYNQFLCATQRANLCVEYYGTQSGLEAFKEVFKLIPRIVWIGNDLHSRYDLTKNLWRFLGYAVALAIKADELKLALEWAEEGRCIVWGQILQFRKDEYGGPLGEEIRSVTEKLQKMGMESHHSTASAVLTTQLLEAMTLAVSRDSPIPGMSPEEFARRMAAFAVAVQDMKKQEQRMLAEKYEQLMAQAQSSARDHNALRSQSFTDLSAATRNGPVVFINVSDERCDAIALVPWQKDPLLIPLENFSKEQADQMLASFVADLETKGVRTRSRGGFPTSTVTGRIRALLASLWTDVVRPIIESFGTKLRKAEDGRLPHITWCVSGPLTFLPLHAAGIYKTGGGDKIFDYVVSSYTPNLAALLAAQNHSLSQSKEATQLLAISQPNTPNAEDLPSTTEEVQTLQKMYPNMTWINDSAGKKEAVLEGIRTHNWVHFACHAIQDIENPLKSAFLLQDKDLELADLMTESFSRTQLAYLSACRTAVGHEQLSEEAVHLAAGMLMAGFQNVIGTLWAIDDDDASFVAQHFYRYLREEGDNQSSHSSYALHYAVGKLREKIGQKHFLRWVPFVHFGV</sequence>
<feature type="coiled-coil region" evidence="1">
    <location>
        <begin position="784"/>
        <end position="811"/>
    </location>
</feature>
<dbReference type="Gene3D" id="1.25.40.10">
    <property type="entry name" value="Tetratricopeptide repeat domain"/>
    <property type="match status" value="2"/>
</dbReference>
<evidence type="ECO:0000259" key="2">
    <source>
        <dbReference type="Pfam" id="PF12770"/>
    </source>
</evidence>
<protein>
    <recommendedName>
        <fullName evidence="2">CHAT domain-containing protein</fullName>
    </recommendedName>
</protein>
<organism evidence="3 4">
    <name type="scientific">Collybiopsis confluens</name>
    <dbReference type="NCBI Taxonomy" id="2823264"/>
    <lineage>
        <taxon>Eukaryota</taxon>
        <taxon>Fungi</taxon>
        <taxon>Dikarya</taxon>
        <taxon>Basidiomycota</taxon>
        <taxon>Agaricomycotina</taxon>
        <taxon>Agaricomycetes</taxon>
        <taxon>Agaricomycetidae</taxon>
        <taxon>Agaricales</taxon>
        <taxon>Marasmiineae</taxon>
        <taxon>Omphalotaceae</taxon>
        <taxon>Collybiopsis</taxon>
    </lineage>
</organism>
<dbReference type="SUPFAM" id="SSF81901">
    <property type="entry name" value="HCP-like"/>
    <property type="match status" value="1"/>
</dbReference>
<keyword evidence="1" id="KW-0175">Coiled coil</keyword>
<proteinExistence type="predicted"/>
<name>A0A8H5FRR4_9AGAR</name>
<feature type="domain" description="CHAT" evidence="2">
    <location>
        <begin position="899"/>
        <end position="1181"/>
    </location>
</feature>
<dbReference type="SUPFAM" id="SSF48452">
    <property type="entry name" value="TPR-like"/>
    <property type="match status" value="1"/>
</dbReference>
<evidence type="ECO:0000256" key="1">
    <source>
        <dbReference type="SAM" id="Coils"/>
    </source>
</evidence>
<gene>
    <name evidence="3" type="ORF">D9757_014167</name>
</gene>
<dbReference type="EMBL" id="JAACJN010000354">
    <property type="protein sequence ID" value="KAF5346362.1"/>
    <property type="molecule type" value="Genomic_DNA"/>
</dbReference>